<dbReference type="RefSeq" id="WP_191304983.1">
    <property type="nucleotide sequence ID" value="NZ_BNAR01000022.1"/>
</dbReference>
<sequence length="164" mass="16929">MQDDPHQFSDSVRDGIFDSTADDIQDLDHGGGHHAYPPYPLSQSNSGHRGRHDTSGAPSWVKVLLWTGGLLAIAGMGIIILGALGSFDAPDPSSTRLTPAFPDSGLPPGFPADALPPELQDQAFPASAEQRSSGGGLGLGLGLFFAGFLLSAIGALGHSTSARR</sequence>
<evidence type="ECO:0000313" key="3">
    <source>
        <dbReference type="EMBL" id="GHH60042.1"/>
    </source>
</evidence>
<evidence type="ECO:0000256" key="1">
    <source>
        <dbReference type="SAM" id="MobiDB-lite"/>
    </source>
</evidence>
<comment type="caution">
    <text evidence="3">The sequence shown here is derived from an EMBL/GenBank/DDBJ whole genome shotgun (WGS) entry which is preliminary data.</text>
</comment>
<proteinExistence type="predicted"/>
<accession>A0ABQ3MS47</accession>
<evidence type="ECO:0000313" key="4">
    <source>
        <dbReference type="Proteomes" id="UP000605568"/>
    </source>
</evidence>
<organism evidence="3 4">
    <name type="scientific">Lentzea cavernae</name>
    <dbReference type="NCBI Taxonomy" id="2020703"/>
    <lineage>
        <taxon>Bacteria</taxon>
        <taxon>Bacillati</taxon>
        <taxon>Actinomycetota</taxon>
        <taxon>Actinomycetes</taxon>
        <taxon>Pseudonocardiales</taxon>
        <taxon>Pseudonocardiaceae</taxon>
        <taxon>Lentzea</taxon>
    </lineage>
</organism>
<reference evidence="4" key="1">
    <citation type="journal article" date="2019" name="Int. J. Syst. Evol. Microbiol.">
        <title>The Global Catalogue of Microorganisms (GCM) 10K type strain sequencing project: providing services to taxonomists for standard genome sequencing and annotation.</title>
        <authorList>
            <consortium name="The Broad Institute Genomics Platform"/>
            <consortium name="The Broad Institute Genome Sequencing Center for Infectious Disease"/>
            <person name="Wu L."/>
            <person name="Ma J."/>
        </authorList>
    </citation>
    <scope>NUCLEOTIDE SEQUENCE [LARGE SCALE GENOMIC DNA]</scope>
    <source>
        <strain evidence="4">CGMCC 4.7367</strain>
    </source>
</reference>
<evidence type="ECO:0000256" key="2">
    <source>
        <dbReference type="SAM" id="Phobius"/>
    </source>
</evidence>
<dbReference type="Proteomes" id="UP000605568">
    <property type="component" value="Unassembled WGS sequence"/>
</dbReference>
<keyword evidence="4" id="KW-1185">Reference proteome</keyword>
<keyword evidence="2" id="KW-0812">Transmembrane</keyword>
<gene>
    <name evidence="3" type="ORF">GCM10017774_83870</name>
</gene>
<keyword evidence="2" id="KW-1133">Transmembrane helix</keyword>
<keyword evidence="2" id="KW-0472">Membrane</keyword>
<name>A0ABQ3MS47_9PSEU</name>
<protein>
    <submittedName>
        <fullName evidence="3">Uncharacterized protein</fullName>
    </submittedName>
</protein>
<feature type="transmembrane region" description="Helical" evidence="2">
    <location>
        <begin position="63"/>
        <end position="87"/>
    </location>
</feature>
<dbReference type="EMBL" id="BNAR01000022">
    <property type="protein sequence ID" value="GHH60042.1"/>
    <property type="molecule type" value="Genomic_DNA"/>
</dbReference>
<feature type="region of interest" description="Disordered" evidence="1">
    <location>
        <begin position="94"/>
        <end position="117"/>
    </location>
</feature>
<feature type="region of interest" description="Disordered" evidence="1">
    <location>
        <begin position="21"/>
        <end position="53"/>
    </location>
</feature>
<feature type="transmembrane region" description="Helical" evidence="2">
    <location>
        <begin position="137"/>
        <end position="157"/>
    </location>
</feature>